<evidence type="ECO:0000313" key="2">
    <source>
        <dbReference type="EMBL" id="KAF8879109.1"/>
    </source>
</evidence>
<dbReference type="InterPro" id="IPR023323">
    <property type="entry name" value="Tex-like_dom_sf"/>
</dbReference>
<dbReference type="GO" id="GO:0042393">
    <property type="term" value="F:histone binding"/>
    <property type="evidence" value="ECO:0007669"/>
    <property type="project" value="TreeGrafter"/>
</dbReference>
<proteinExistence type="predicted"/>
<reference evidence="2" key="1">
    <citation type="submission" date="2020-11" db="EMBL/GenBank/DDBJ databases">
        <authorList>
            <consortium name="DOE Joint Genome Institute"/>
            <person name="Ahrendt S."/>
            <person name="Riley R."/>
            <person name="Andreopoulos W."/>
            <person name="LaButti K."/>
            <person name="Pangilinan J."/>
            <person name="Ruiz-duenas F.J."/>
            <person name="Barrasa J.M."/>
            <person name="Sanchez-Garcia M."/>
            <person name="Camarero S."/>
            <person name="Miyauchi S."/>
            <person name="Serrano A."/>
            <person name="Linde D."/>
            <person name="Babiker R."/>
            <person name="Drula E."/>
            <person name="Ayuso-Fernandez I."/>
            <person name="Pacheco R."/>
            <person name="Padilla G."/>
            <person name="Ferreira P."/>
            <person name="Barriuso J."/>
            <person name="Kellner H."/>
            <person name="Castanera R."/>
            <person name="Alfaro M."/>
            <person name="Ramirez L."/>
            <person name="Pisabarro A.G."/>
            <person name="Kuo A."/>
            <person name="Tritt A."/>
            <person name="Lipzen A."/>
            <person name="He G."/>
            <person name="Yan M."/>
            <person name="Ng V."/>
            <person name="Cullen D."/>
            <person name="Martin F."/>
            <person name="Rosso M.-N."/>
            <person name="Henrissat B."/>
            <person name="Hibbett D."/>
            <person name="Martinez A.T."/>
            <person name="Grigoriev I.V."/>
        </authorList>
    </citation>
    <scope>NUCLEOTIDE SEQUENCE</scope>
    <source>
        <strain evidence="2">AH 44721</strain>
    </source>
</reference>
<dbReference type="Gene3D" id="1.10.3500.10">
    <property type="entry name" value="Tex N-terminal region-like"/>
    <property type="match status" value="1"/>
</dbReference>
<comment type="caution">
    <text evidence="2">The sequence shown here is derived from an EMBL/GenBank/DDBJ whole genome shotgun (WGS) entry which is preliminary data.</text>
</comment>
<dbReference type="GO" id="GO:0008023">
    <property type="term" value="C:transcription elongation factor complex"/>
    <property type="evidence" value="ECO:0007669"/>
    <property type="project" value="TreeGrafter"/>
</dbReference>
<dbReference type="GO" id="GO:0034728">
    <property type="term" value="P:nucleosome organization"/>
    <property type="evidence" value="ECO:0007669"/>
    <property type="project" value="TreeGrafter"/>
</dbReference>
<dbReference type="GO" id="GO:0003677">
    <property type="term" value="F:DNA binding"/>
    <property type="evidence" value="ECO:0007669"/>
    <property type="project" value="InterPro"/>
</dbReference>
<dbReference type="Gene3D" id="1.10.10.650">
    <property type="entry name" value="RuvA domain 2-like"/>
    <property type="match status" value="1"/>
</dbReference>
<dbReference type="OrthoDB" id="995477at2759"/>
<dbReference type="AlphaFoldDB" id="A0A9P5TGU0"/>
<dbReference type="InterPro" id="IPR017072">
    <property type="entry name" value="TF_Spt6"/>
</dbReference>
<sequence>MWVTTWLSPQKTKEFFTPDRKFQHLKVPYILAHKHDYIYHFDINDIKSRFELLELDELWRICSWGQKYRSLLECRRALSLSYERLQVKDEYYEEEIQPQIDSVELVADATEWLSMKYKDEKQDSLPEFHFHDDDEPDQAMERCKTPSHIFAYEVTKKSIISKLAEKFGIQPHQVVLNFLASHHVHFVDDEDLNPVACAEQFADVDPAKAQAPEELLKDPLLHNHIHKNFKEDARVMVEPTGHGITKVDKNHSYFNFKYLLQKPIANMLDSAQFLHILATKTEHLVTVDISMAPEVKCNLFRQFQ</sequence>
<dbReference type="SUPFAM" id="SSF158832">
    <property type="entry name" value="Tex N-terminal region-like"/>
    <property type="match status" value="1"/>
</dbReference>
<keyword evidence="3" id="KW-1185">Reference proteome</keyword>
<dbReference type="Proteomes" id="UP000724874">
    <property type="component" value="Unassembled WGS sequence"/>
</dbReference>
<feature type="domain" description="Helix-turn-helix DNA-binding" evidence="1">
    <location>
        <begin position="23"/>
        <end position="90"/>
    </location>
</feature>
<dbReference type="InterPro" id="IPR028088">
    <property type="entry name" value="Spt6_HTH_DNA-bd_dom"/>
</dbReference>
<dbReference type="GO" id="GO:0031491">
    <property type="term" value="F:nucleosome binding"/>
    <property type="evidence" value="ECO:0007669"/>
    <property type="project" value="TreeGrafter"/>
</dbReference>
<protein>
    <recommendedName>
        <fullName evidence="1">Helix-turn-helix DNA-binding domain-containing protein</fullName>
    </recommendedName>
</protein>
<dbReference type="PANTHER" id="PTHR10145">
    <property type="entry name" value="TRANSCRIPTION ELONGATION FACTOR SPT6"/>
    <property type="match status" value="1"/>
</dbReference>
<dbReference type="GO" id="GO:0140673">
    <property type="term" value="P:transcription elongation-coupled chromatin remodeling"/>
    <property type="evidence" value="ECO:0007669"/>
    <property type="project" value="InterPro"/>
</dbReference>
<dbReference type="EMBL" id="JADNYJ010000152">
    <property type="protein sequence ID" value="KAF8879109.1"/>
    <property type="molecule type" value="Genomic_DNA"/>
</dbReference>
<accession>A0A9P5TGU0</accession>
<gene>
    <name evidence="2" type="ORF">CPB84DRAFT_1817457</name>
</gene>
<dbReference type="InterPro" id="IPR023319">
    <property type="entry name" value="Tex-like_HTH_dom_sf"/>
</dbReference>
<evidence type="ECO:0000313" key="3">
    <source>
        <dbReference type="Proteomes" id="UP000724874"/>
    </source>
</evidence>
<dbReference type="PANTHER" id="PTHR10145:SF6">
    <property type="entry name" value="TRANSCRIPTION ELONGATION FACTOR SPT6"/>
    <property type="match status" value="1"/>
</dbReference>
<evidence type="ECO:0000259" key="1">
    <source>
        <dbReference type="Pfam" id="PF14641"/>
    </source>
</evidence>
<organism evidence="2 3">
    <name type="scientific">Gymnopilus junonius</name>
    <name type="common">Spectacular rustgill mushroom</name>
    <name type="synonym">Gymnopilus spectabilis subsp. junonius</name>
    <dbReference type="NCBI Taxonomy" id="109634"/>
    <lineage>
        <taxon>Eukaryota</taxon>
        <taxon>Fungi</taxon>
        <taxon>Dikarya</taxon>
        <taxon>Basidiomycota</taxon>
        <taxon>Agaricomycotina</taxon>
        <taxon>Agaricomycetes</taxon>
        <taxon>Agaricomycetidae</taxon>
        <taxon>Agaricales</taxon>
        <taxon>Agaricineae</taxon>
        <taxon>Hymenogastraceae</taxon>
        <taxon>Gymnopilus</taxon>
    </lineage>
</organism>
<dbReference type="Pfam" id="PF14641">
    <property type="entry name" value="HTH_44"/>
    <property type="match status" value="1"/>
</dbReference>
<name>A0A9P5TGU0_GYMJU</name>